<dbReference type="Proteomes" id="UP000192939">
    <property type="component" value="Unassembled WGS sequence"/>
</dbReference>
<name>A0ABY1LYF1_9BACL</name>
<dbReference type="InterPro" id="IPR050922">
    <property type="entry name" value="LytR/CpsA/Psr_CW_biosynth"/>
</dbReference>
<dbReference type="Gene3D" id="3.40.630.190">
    <property type="entry name" value="LCP protein"/>
    <property type="match status" value="1"/>
</dbReference>
<dbReference type="PANTHER" id="PTHR33392:SF6">
    <property type="entry name" value="POLYISOPRENYL-TEICHOIC ACID--PEPTIDOGLYCAN TEICHOIC ACID TRANSFERASE TAGU"/>
    <property type="match status" value="1"/>
</dbReference>
<sequence length="328" mass="36010">MGYAGVLILLLVGAGLFTYWKLSPATHFNNTEIPVLAAPQPEESSSPTTSSSQSSESNSSDTNDKSKDQVSFNVLILGTDARDQEASRTDVIILAHVNPGKKIVNLISIPRDSRVNLPGIGYTKINHAHVLAELKGDGHDGTMAAMQAVSNLCSCSINYYLKTNFEGFEHFIDTLGGLDIHLDEPVKFTYAHKTIPAGDNHLYGADVLDLVRERKSLPGGDSGRQAHQAMVLKEIALTMAKPQNLKKLPSLINQVKQDILDTNLTDSDMISLAWLAKDIDGDQFTYTQLPGRSDKLYDPVVKSELYYWIPDLEEWEALAKSLLGENEP</sequence>
<keyword evidence="5" id="KW-1185">Reference proteome</keyword>
<evidence type="ECO:0000259" key="3">
    <source>
        <dbReference type="Pfam" id="PF03816"/>
    </source>
</evidence>
<feature type="region of interest" description="Disordered" evidence="2">
    <location>
        <begin position="39"/>
        <end position="66"/>
    </location>
</feature>
<evidence type="ECO:0000313" key="4">
    <source>
        <dbReference type="EMBL" id="SMF33473.1"/>
    </source>
</evidence>
<evidence type="ECO:0000313" key="5">
    <source>
        <dbReference type="Proteomes" id="UP000192939"/>
    </source>
</evidence>
<proteinExistence type="inferred from homology"/>
<reference evidence="4 5" key="1">
    <citation type="submission" date="2017-04" db="EMBL/GenBank/DDBJ databases">
        <authorList>
            <person name="Varghese N."/>
            <person name="Submissions S."/>
        </authorList>
    </citation>
    <scope>NUCLEOTIDE SEQUENCE [LARGE SCALE GENOMIC DNA]</scope>
    <source>
        <strain evidence="4 5">J12</strain>
    </source>
</reference>
<feature type="compositionally biased region" description="Low complexity" evidence="2">
    <location>
        <begin position="39"/>
        <end position="61"/>
    </location>
</feature>
<dbReference type="Pfam" id="PF03816">
    <property type="entry name" value="LytR_cpsA_psr"/>
    <property type="match status" value="1"/>
</dbReference>
<feature type="domain" description="Cell envelope-related transcriptional attenuator" evidence="3">
    <location>
        <begin position="88"/>
        <end position="239"/>
    </location>
</feature>
<dbReference type="PANTHER" id="PTHR33392">
    <property type="entry name" value="POLYISOPRENYL-TEICHOIC ACID--PEPTIDOGLYCAN TEICHOIC ACID TRANSFERASE TAGU"/>
    <property type="match status" value="1"/>
</dbReference>
<protein>
    <submittedName>
        <fullName evidence="4">Transcriptional attenuator, LytR family</fullName>
    </submittedName>
</protein>
<organism evidence="4 5">
    <name type="scientific">Paenibacillus barengoltzii J12</name>
    <dbReference type="NCBI Taxonomy" id="935846"/>
    <lineage>
        <taxon>Bacteria</taxon>
        <taxon>Bacillati</taxon>
        <taxon>Bacillota</taxon>
        <taxon>Bacilli</taxon>
        <taxon>Bacillales</taxon>
        <taxon>Paenibacillaceae</taxon>
        <taxon>Paenibacillus</taxon>
    </lineage>
</organism>
<dbReference type="EMBL" id="FXAE01000024">
    <property type="protein sequence ID" value="SMF33473.1"/>
    <property type="molecule type" value="Genomic_DNA"/>
</dbReference>
<gene>
    <name evidence="4" type="ORF">SAMN02744124_02496</name>
</gene>
<dbReference type="NCBIfam" id="TIGR00350">
    <property type="entry name" value="lytR_cpsA_psr"/>
    <property type="match status" value="1"/>
</dbReference>
<dbReference type="InterPro" id="IPR004474">
    <property type="entry name" value="LytR_CpsA_psr"/>
</dbReference>
<comment type="similarity">
    <text evidence="1">Belongs to the LytR/CpsA/Psr (LCP) family.</text>
</comment>
<accession>A0ABY1LYF1</accession>
<comment type="caution">
    <text evidence="4">The sequence shown here is derived from an EMBL/GenBank/DDBJ whole genome shotgun (WGS) entry which is preliminary data.</text>
</comment>
<evidence type="ECO:0000256" key="1">
    <source>
        <dbReference type="ARBA" id="ARBA00006068"/>
    </source>
</evidence>
<evidence type="ECO:0000256" key="2">
    <source>
        <dbReference type="SAM" id="MobiDB-lite"/>
    </source>
</evidence>